<dbReference type="InterPro" id="IPR036388">
    <property type="entry name" value="WH-like_DNA-bd_sf"/>
</dbReference>
<feature type="domain" description="K Homology" evidence="3">
    <location>
        <begin position="137"/>
        <end position="201"/>
    </location>
</feature>
<dbReference type="PANTHER" id="PTHR47508:SF1">
    <property type="entry name" value="NON-SPECIFIC SERINE_THREONINE PROTEIN KINASE"/>
    <property type="match status" value="1"/>
</dbReference>
<accession>A0ABN8NL39</accession>
<organism evidence="4 5">
    <name type="scientific">Porites lobata</name>
    <dbReference type="NCBI Taxonomy" id="104759"/>
    <lineage>
        <taxon>Eukaryota</taxon>
        <taxon>Metazoa</taxon>
        <taxon>Cnidaria</taxon>
        <taxon>Anthozoa</taxon>
        <taxon>Hexacorallia</taxon>
        <taxon>Scleractinia</taxon>
        <taxon>Fungiina</taxon>
        <taxon>Poritidae</taxon>
        <taxon>Porites</taxon>
    </lineage>
</organism>
<dbReference type="InterPro" id="IPR032171">
    <property type="entry name" value="COR-A"/>
</dbReference>
<dbReference type="Gene3D" id="3.40.50.300">
    <property type="entry name" value="P-loop containing nucleotide triphosphate hydrolases"/>
    <property type="match status" value="2"/>
</dbReference>
<dbReference type="PANTHER" id="PTHR47508">
    <property type="entry name" value="SAM DOMAIN-CONTAINING PROTEIN-RELATED"/>
    <property type="match status" value="1"/>
</dbReference>
<dbReference type="InterPro" id="IPR011029">
    <property type="entry name" value="DEATH-like_dom_sf"/>
</dbReference>
<keyword evidence="1" id="KW-0677">Repeat</keyword>
<reference evidence="4 5" key="1">
    <citation type="submission" date="2022-05" db="EMBL/GenBank/DDBJ databases">
        <authorList>
            <consortium name="Genoscope - CEA"/>
            <person name="William W."/>
        </authorList>
    </citation>
    <scope>NUCLEOTIDE SEQUENCE [LARGE SCALE GENOMIC DNA]</scope>
</reference>
<evidence type="ECO:0000256" key="2">
    <source>
        <dbReference type="PROSITE-ProRule" id="PRU00117"/>
    </source>
</evidence>
<dbReference type="Pfam" id="PF08477">
    <property type="entry name" value="Roc"/>
    <property type="match status" value="1"/>
</dbReference>
<dbReference type="EMBL" id="CALNXK010000026">
    <property type="protein sequence ID" value="CAH3113548.1"/>
    <property type="molecule type" value="Genomic_DNA"/>
</dbReference>
<sequence>SYCCFVDGSSFLEYFLQTLTRLFIRYSSPDKFDPFKVYRSLKVMASDGFDRRGEWKDSEEEIKNDFVEVPRDIKKYVLGRSRCGIDEIEKKSRASIRSQSIKEEGFWISGNKIQRERAKKLITEKVKEIQIRKSKEAPPGELVEVPKPYKGLVFGKWGKNLIEISRCTGAEVIRRDGEVYIISGTEKQREQAKLQIKVKVTGARLRGLENEYNKFRVYIDGWKLPENSQLKLERVGQDDRAFIPEPDTQYRLKPADDNMYQEQENCMSSEEPTYLSKLECDALECLGKIKQERETKEDLKADMWCHFGKAFIRGPEQDEADQGKWSIDAALNKFKSSEEKYWKVALKSGVELNGKIFEKHICNTTPEDYADYEARYEVAFVTPCSHQVMMKVWVTKKNVGKKLEDIPVPLSDVKNILKELEFKDEATRFRCRGWLILPSRKYLQADILFPGCPFDCRLNIRGRIDFALATDYVPKEEVIQTLAKYLSELTLTEERGVKFCRLPEKKLPQGFHVTYKRCSKRSVYEIWPGFTTILSKESSWRTDGLDEDSRESTDLHLHCKEWDTLLNSKDWEPEKVTATLPKFFQFVKKVQEIVVQGELPPEILARGPVAVEAYKKALADGKTITRRVPIMLIGQDRAGKTSLKKSLKGICFDPHEDSTIGIDVDPSHFKVSTETWKTGVTDQDQSTKTAITFEYQAARHITWSLKKEVKSTGEEKTAGTLDSEISKVLEDSSPIEAAHDADYDKALEVSAPLRGRHITRVSQYQTNQEDVNFSNPDLPDEVVSVTETLLQRDLEESGEDIYSTLWDFAGQSVYYATHPLFLTRKAIYCLVYDLSLKPDDVPKPVVKQGLYEEIQDSFNLKTNLDYLHFWMTSVASLVDCQEADVTSEVLPKKLPPVFLVCTHADECFNPRKLAHKIFGCLKSKPYGEHLCDVFFVDNTSLSVQKSDCPEVVRLRQKVLAVAKELPDINKAVPIKWLKFEKVLQAMKENLKGNKCISLESAKRMATKVCNITDNNEFDTLMNYLHDLRSLVHFDDSVQLKKLVVLDPQWLVDVFKKVITVRPYDSKEENFEKLWKKLETEGLLDEKLLTHVWDPLIESKETSDILIEIMERFSLLCPWLSHSSGSKEYLVPSMLMSHPSKEILDLIETAKIPSLFVKFTSNQVPAGFFPRLIVQFLQWGEEKIWARATPHLFHDFARFYTSSGVCSVNLLCHSSSVEVVVHGGNSRLERRTSADLQPDIEEEMCARQVGRQLRLILEFMRNEFPWLKNEAYELCVLCPVCSSERAVDFCRAHRVKNCKQEQCLHFWSVPQLCSDMKHISCTRSAVAQNPKLQVMQFSPWFPYSGHQLSIDECDGDPFTSDGGNEEKVLAVRSSVLDNLSSESCNSKEIVSRLQETLQLDHASLQDPDHETKKWIQCLAREARHSGRLDVVEHLREMTPAGTTGPLLSEFLDVRKIPFSQARRLSIDLTGDDKWKFVAEKLGLNQAEISFLDQRYPNPAEALIGFIAEQRFMSVGDLYKVLCDCGVPVIADKHL</sequence>
<comment type="caution">
    <text evidence="4">The sequence shown here is derived from an EMBL/GenBank/DDBJ whole genome shotgun (WGS) entry which is preliminary data.</text>
</comment>
<dbReference type="PROSITE" id="PS50084">
    <property type="entry name" value="KH_TYPE_1"/>
    <property type="match status" value="2"/>
</dbReference>
<feature type="non-terminal residue" evidence="4">
    <location>
        <position position="1"/>
    </location>
</feature>
<dbReference type="InterPro" id="IPR036612">
    <property type="entry name" value="KH_dom_type_1_sf"/>
</dbReference>
<dbReference type="CDD" id="cd00105">
    <property type="entry name" value="KH-I"/>
    <property type="match status" value="2"/>
</dbReference>
<dbReference type="Pfam" id="PF16095">
    <property type="entry name" value="COR-A"/>
    <property type="match status" value="1"/>
</dbReference>
<keyword evidence="2" id="KW-0694">RNA-binding</keyword>
<evidence type="ECO:0000256" key="1">
    <source>
        <dbReference type="ARBA" id="ARBA00022737"/>
    </source>
</evidence>
<proteinExistence type="predicted"/>
<dbReference type="CDD" id="cd01670">
    <property type="entry name" value="Death"/>
    <property type="match status" value="1"/>
</dbReference>
<feature type="domain" description="K Homology" evidence="3">
    <location>
        <begin position="61"/>
        <end position="127"/>
    </location>
</feature>
<protein>
    <recommendedName>
        <fullName evidence="3">K Homology domain-containing protein</fullName>
    </recommendedName>
</protein>
<dbReference type="Pfam" id="PF00013">
    <property type="entry name" value="KH_1"/>
    <property type="match status" value="1"/>
</dbReference>
<dbReference type="Gene3D" id="3.30.310.210">
    <property type="match status" value="1"/>
</dbReference>
<dbReference type="SUPFAM" id="SSF47986">
    <property type="entry name" value="DEATH domain"/>
    <property type="match status" value="1"/>
</dbReference>
<dbReference type="Gene3D" id="1.10.10.10">
    <property type="entry name" value="Winged helix-like DNA-binding domain superfamily/Winged helix DNA-binding domain"/>
    <property type="match status" value="1"/>
</dbReference>
<dbReference type="SUPFAM" id="SSF52540">
    <property type="entry name" value="P-loop containing nucleoside triphosphate hydrolases"/>
    <property type="match status" value="1"/>
</dbReference>
<evidence type="ECO:0000313" key="4">
    <source>
        <dbReference type="EMBL" id="CAH3113548.1"/>
    </source>
</evidence>
<dbReference type="InterPro" id="IPR004087">
    <property type="entry name" value="KH_dom"/>
</dbReference>
<dbReference type="SUPFAM" id="SSF54791">
    <property type="entry name" value="Eukaryotic type KH-domain (KH-domain type I)"/>
    <property type="match status" value="2"/>
</dbReference>
<evidence type="ECO:0000259" key="3">
    <source>
        <dbReference type="SMART" id="SM00322"/>
    </source>
</evidence>
<keyword evidence="5" id="KW-1185">Reference proteome</keyword>
<dbReference type="InterPro" id="IPR027417">
    <property type="entry name" value="P-loop_NTPase"/>
</dbReference>
<dbReference type="Proteomes" id="UP001159405">
    <property type="component" value="Unassembled WGS sequence"/>
</dbReference>
<dbReference type="InterPro" id="IPR004088">
    <property type="entry name" value="KH_dom_type_1"/>
</dbReference>
<dbReference type="SMART" id="SM00322">
    <property type="entry name" value="KH"/>
    <property type="match status" value="2"/>
</dbReference>
<gene>
    <name evidence="4" type="ORF">PLOB_00022178</name>
</gene>
<name>A0ABN8NL39_9CNID</name>
<evidence type="ECO:0000313" key="5">
    <source>
        <dbReference type="Proteomes" id="UP001159405"/>
    </source>
</evidence>